<comment type="similarity">
    <text evidence="1">Belongs to the alkB family.</text>
</comment>
<dbReference type="GO" id="GO:0005737">
    <property type="term" value="C:cytoplasm"/>
    <property type="evidence" value="ECO:0007669"/>
    <property type="project" value="TreeGrafter"/>
</dbReference>
<dbReference type="GO" id="GO:0005634">
    <property type="term" value="C:nucleus"/>
    <property type="evidence" value="ECO:0007669"/>
    <property type="project" value="TreeGrafter"/>
</dbReference>
<dbReference type="AlphaFoldDB" id="A0A0D2MV33"/>
<proteinExistence type="inferred from homology"/>
<accession>A0A0D2MV33</accession>
<dbReference type="GO" id="GO:0106335">
    <property type="term" value="F:tRNA (5-carboxymethyluridine(34)-5-O)-methyltransferase activity"/>
    <property type="evidence" value="ECO:0007669"/>
    <property type="project" value="TreeGrafter"/>
</dbReference>
<evidence type="ECO:0000256" key="1">
    <source>
        <dbReference type="ARBA" id="ARBA00007879"/>
    </source>
</evidence>
<feature type="compositionally biased region" description="Low complexity" evidence="6">
    <location>
        <begin position="323"/>
        <end position="348"/>
    </location>
</feature>
<dbReference type="EMBL" id="KK100674">
    <property type="protein sequence ID" value="KIZ04382.1"/>
    <property type="molecule type" value="Genomic_DNA"/>
</dbReference>
<keyword evidence="2" id="KW-0489">Methyltransferase</keyword>
<evidence type="ECO:0000256" key="4">
    <source>
        <dbReference type="ARBA" id="ARBA00022833"/>
    </source>
</evidence>
<dbReference type="Pfam" id="PF13532">
    <property type="entry name" value="2OG-FeII_Oxy_2"/>
    <property type="match status" value="1"/>
</dbReference>
<protein>
    <submittedName>
        <fullName evidence="8">Putative Alkylated DNA repair protein alkB</fullName>
    </submittedName>
</protein>
<evidence type="ECO:0000256" key="3">
    <source>
        <dbReference type="ARBA" id="ARBA00022679"/>
    </source>
</evidence>
<dbReference type="Proteomes" id="UP000054498">
    <property type="component" value="Unassembled WGS sequence"/>
</dbReference>
<dbReference type="SUPFAM" id="SSF53335">
    <property type="entry name" value="S-adenosyl-L-methionine-dependent methyltransferases"/>
    <property type="match status" value="1"/>
</dbReference>
<feature type="compositionally biased region" description="Low complexity" evidence="6">
    <location>
        <begin position="265"/>
        <end position="292"/>
    </location>
</feature>
<dbReference type="STRING" id="145388.A0A0D2MV33"/>
<feature type="compositionally biased region" description="Low complexity" evidence="6">
    <location>
        <begin position="235"/>
        <end position="253"/>
    </location>
</feature>
<dbReference type="GO" id="GO:0002098">
    <property type="term" value="P:tRNA wobble uridine modification"/>
    <property type="evidence" value="ECO:0007669"/>
    <property type="project" value="TreeGrafter"/>
</dbReference>
<dbReference type="Gene3D" id="3.40.50.150">
    <property type="entry name" value="Vaccinia Virus protein VP39"/>
    <property type="match status" value="1"/>
</dbReference>
<dbReference type="PANTHER" id="PTHR13069">
    <property type="entry name" value="ALKYLATED DNA REPAIR PROTEIN ALKB HOMOLOG 8"/>
    <property type="match status" value="1"/>
</dbReference>
<feature type="region of interest" description="Disordered" evidence="6">
    <location>
        <begin position="235"/>
        <end position="363"/>
    </location>
</feature>
<dbReference type="Gene3D" id="2.60.120.590">
    <property type="entry name" value="Alpha-ketoglutarate-dependent dioxygenase AlkB-like"/>
    <property type="match status" value="1"/>
</dbReference>
<evidence type="ECO:0000313" key="8">
    <source>
        <dbReference type="EMBL" id="KIZ04382.1"/>
    </source>
</evidence>
<dbReference type="InterPro" id="IPR029063">
    <property type="entry name" value="SAM-dependent_MTases_sf"/>
</dbReference>
<keyword evidence="5" id="KW-0694">RNA-binding</keyword>
<dbReference type="PROSITE" id="PS51471">
    <property type="entry name" value="FE2OG_OXY"/>
    <property type="match status" value="1"/>
</dbReference>
<dbReference type="OrthoDB" id="271595at2759"/>
<organism evidence="8 9">
    <name type="scientific">Monoraphidium neglectum</name>
    <dbReference type="NCBI Taxonomy" id="145388"/>
    <lineage>
        <taxon>Eukaryota</taxon>
        <taxon>Viridiplantae</taxon>
        <taxon>Chlorophyta</taxon>
        <taxon>core chlorophytes</taxon>
        <taxon>Chlorophyceae</taxon>
        <taxon>CS clade</taxon>
        <taxon>Sphaeropleales</taxon>
        <taxon>Selenastraceae</taxon>
        <taxon>Monoraphidium</taxon>
    </lineage>
</organism>
<dbReference type="SUPFAM" id="SSF51197">
    <property type="entry name" value="Clavaminate synthase-like"/>
    <property type="match status" value="1"/>
</dbReference>
<gene>
    <name evidence="8" type="ORF">MNEG_3576</name>
</gene>
<dbReference type="InterPro" id="IPR005123">
    <property type="entry name" value="Oxoglu/Fe-dep_dioxygenase_dom"/>
</dbReference>
<feature type="compositionally biased region" description="Basic and acidic residues" evidence="6">
    <location>
        <begin position="293"/>
        <end position="312"/>
    </location>
</feature>
<dbReference type="KEGG" id="mng:MNEG_3576"/>
<dbReference type="InterPro" id="IPR051422">
    <property type="entry name" value="AlkB_tRNA_MeTrf/Diox"/>
</dbReference>
<dbReference type="RefSeq" id="XP_013903401.1">
    <property type="nucleotide sequence ID" value="XM_014047947.1"/>
</dbReference>
<dbReference type="PANTHER" id="PTHR13069:SF21">
    <property type="entry name" value="ALKYLATED DNA REPAIR PROTEIN ALKB HOMOLOG 8"/>
    <property type="match status" value="1"/>
</dbReference>
<dbReference type="GeneID" id="25736454"/>
<keyword evidence="9" id="KW-1185">Reference proteome</keyword>
<keyword evidence="4" id="KW-0862">Zinc</keyword>
<dbReference type="InterPro" id="IPR027450">
    <property type="entry name" value="AlkB-like"/>
</dbReference>
<evidence type="ECO:0000256" key="5">
    <source>
        <dbReference type="ARBA" id="ARBA00022884"/>
    </source>
</evidence>
<dbReference type="GO" id="GO:0030488">
    <property type="term" value="P:tRNA methylation"/>
    <property type="evidence" value="ECO:0007669"/>
    <property type="project" value="TreeGrafter"/>
</dbReference>
<keyword evidence="3" id="KW-0808">Transferase</keyword>
<dbReference type="Pfam" id="PF08241">
    <property type="entry name" value="Methyltransf_11"/>
    <property type="match status" value="1"/>
</dbReference>
<dbReference type="GO" id="GO:0008757">
    <property type="term" value="F:S-adenosylmethionine-dependent methyltransferase activity"/>
    <property type="evidence" value="ECO:0007669"/>
    <property type="project" value="InterPro"/>
</dbReference>
<evidence type="ECO:0000256" key="2">
    <source>
        <dbReference type="ARBA" id="ARBA00022603"/>
    </source>
</evidence>
<feature type="region of interest" description="Disordered" evidence="6">
    <location>
        <begin position="530"/>
        <end position="565"/>
    </location>
</feature>
<evidence type="ECO:0000256" key="6">
    <source>
        <dbReference type="SAM" id="MobiDB-lite"/>
    </source>
</evidence>
<sequence length="676" mass="72525">MLEAEQASPDAVTTSEEMRIPGLLLVPDFVSPEEEAALLAAIDANHGGWSALAKRRVQHYGYRFEYAVRGVDPRQRAGEPLPSWLSPVLARIAAAPGRLGAPPALDQATVNEYTPGVGLAPHVDTHSAFEGAVLSLTLAGGAAMELRRGGERRALLLPPRSLLVMGGEARYAWQHYIPHRKSDLVGGIPVLRPPRRVSITLRQVRDPGQPCRCAWPEQCDSQLGAQPPTRLQVLAQQLQQQQRQQEQQQQQGQQREHPHHLLINGQQPGWEQQQQEQRGQQQQQQEQQQEQQLQKERIPGESEGQRQDEEQRQQQPIMPVNGSSSHSPHSSKCADTPAAAAAAAQAHAPAPPAETEGSEAAEQLAQQLESAYVHRVYDAIAPHFSSTRFAIWPKVREFMERLPRGAVVADVGCGNGKYFGVRRDAAVLGSDRSTGLAAVAARRLVPSTLPSLYIPTADVLVADALALPYRGGCCDAALCVAVLHHISSEERRGRLLSELLRLLRPGGRALVTVWATDQEEPHKTIAKWAPFAGAPQPPAPAGGSSMVGPPEGGRREDEGAAAGGQGPAGDYLVPWHLPFNRAGGAPAAAAAAKAAPHPGEGGDAQRQLAGAGGAAAAPGAARLDAAKGAVVFQRYYHLFERGELEALVARVPGATLVDSFYDRSNWCAVFERAAAV</sequence>
<evidence type="ECO:0000259" key="7">
    <source>
        <dbReference type="PROSITE" id="PS51471"/>
    </source>
</evidence>
<evidence type="ECO:0000313" key="9">
    <source>
        <dbReference type="Proteomes" id="UP000054498"/>
    </source>
</evidence>
<name>A0A0D2MV33_9CHLO</name>
<feature type="domain" description="Fe2OG dioxygenase" evidence="7">
    <location>
        <begin position="100"/>
        <end position="205"/>
    </location>
</feature>
<reference evidence="8 9" key="1">
    <citation type="journal article" date="2013" name="BMC Genomics">
        <title>Reconstruction of the lipid metabolism for the microalga Monoraphidium neglectum from its genome sequence reveals characteristics suitable for biofuel production.</title>
        <authorList>
            <person name="Bogen C."/>
            <person name="Al-Dilaimi A."/>
            <person name="Albersmeier A."/>
            <person name="Wichmann J."/>
            <person name="Grundmann M."/>
            <person name="Rupp O."/>
            <person name="Lauersen K.J."/>
            <person name="Blifernez-Klassen O."/>
            <person name="Kalinowski J."/>
            <person name="Goesmann A."/>
            <person name="Mussgnug J.H."/>
            <person name="Kruse O."/>
        </authorList>
    </citation>
    <scope>NUCLEOTIDE SEQUENCE [LARGE SCALE GENOMIC DNA]</scope>
    <source>
        <strain evidence="8 9">SAG 48.87</strain>
    </source>
</reference>
<dbReference type="InterPro" id="IPR037151">
    <property type="entry name" value="AlkB-like_sf"/>
</dbReference>
<dbReference type="GO" id="GO:0000049">
    <property type="term" value="F:tRNA binding"/>
    <property type="evidence" value="ECO:0007669"/>
    <property type="project" value="TreeGrafter"/>
</dbReference>
<dbReference type="InterPro" id="IPR013216">
    <property type="entry name" value="Methyltransf_11"/>
</dbReference>